<dbReference type="Gene3D" id="2.60.40.10">
    <property type="entry name" value="Immunoglobulins"/>
    <property type="match status" value="2"/>
</dbReference>
<evidence type="ECO:0000256" key="1">
    <source>
        <dbReference type="ARBA" id="ARBA00022670"/>
    </source>
</evidence>
<dbReference type="InterPro" id="IPR026444">
    <property type="entry name" value="Secre_tail"/>
</dbReference>
<protein>
    <submittedName>
        <fullName evidence="6">T9SS type A sorting domain-containing protein</fullName>
    </submittedName>
</protein>
<dbReference type="Proteomes" id="UP000486602">
    <property type="component" value="Unassembled WGS sequence"/>
</dbReference>
<dbReference type="PROSITE" id="PS51829">
    <property type="entry name" value="P_HOMO_B"/>
    <property type="match status" value="1"/>
</dbReference>
<name>A0A7K3WVM6_9FLAO</name>
<proteinExistence type="predicted"/>
<dbReference type="SUPFAM" id="SSF49785">
    <property type="entry name" value="Galactose-binding domain-like"/>
    <property type="match status" value="1"/>
</dbReference>
<sequence length="1753" mass="186299">MRKFSALPYFLAVLSFLFFADGYGQATLPVNTTTISKTSLPTGFSHSGLGADYSGPKLKFDDQGDYLVLRFNTYPGSLTFDIGVNNNFGTTIPADASFSVLESTNGIAYTAVASYSNTATGTKTITTLNAASRYVKWIYTLKPSGSNIALYNINIVIGSPPCSAEPTSQATDISYTDNSSTSVDVDWIAGAGGDEYILVAREASSINFTPTDGVDYSGDTGGESFASATNLGTGNKVVYTGSATATTVTGLTTGSTYYFQVFAVCTGDTFNYLTSTGSGNLGTLGYAVPALIPDNGCGTSNYLESTFEYTGGSIIGDINVFVAITHTYRADLRIELESPNGTVVQLLNGSTGLGADNLEVNFDDEAGSSISTSNHIINGIADQTVISITDPLSDFDGEDPNGIWILRICDDAGSDTGFLNDWTLDITIAIIELEPTDHPTDFNCEGVEIDEIYIEWTDVSSTPTPSGYLILWSDLSYASITPPVDGTPIADGAGSLNVAQDNEIAAINGLATNTDYFFKIYPYSNSGADIAYKTDGTVRFTSCNTLDGPCINEGFNNYLSEPSGWNYNGLGTYNTASSSGISIPSIKFDDSGDRMTTSISTNPASEVSFWLKGQSITGSSALLVEGYNGSIWTTIENIVPISNSPTVYTYNASSSPALPTNLVQFRFTYTKSAGNIAFDDLEVLCTSECSPTHIIAGFSPHEGPDGTLVTITGSGFTGATDVRIGGNSVTFLPVEDDNIIHVLIDDIPTSGLISVIVSDCEAKSTDSFTYLNSNESCSGSSGSGGGYATDIFISEVYDASSGSLSYIELFNGTASAINLTTGNYSIVVETGATSTYILSGSVGIGNTHILRLGGGASLCPDFTIQDDRPGAPGYNGNDEIFLYKNGVPIDYAPNPNSIGAGGTGSSAPGFSQSRNVNVVSPTTTYNASNWTISNTEDCENLSVAPYVPGGKNIIINTHPADVDCDELTFSVAATTNISPNVPTTYTWRYIAPGDITWSLVSTLGGTNGLVVTAANFPSITITGNTSQLLDYQFYVDMGTGGTGECRKFSNAASYTFDTKAYYRTVSGGNWSNLDIWEMSNTEGGTYEQVCQYPIDRTSDKITIQNGHNVTFDVELTADWIDICPTCTLELLSNTKLTLLDGNASGPDLIVNGTLIDNGNLANGIDFLDEIPTWEIGAAGTLIKTSSSYATRYRNAYHNGIANIPATATWIYRYTNNGNLSFASSTAAITMHYPNLILENTTLVNYSSQINNSDVFLSNFTMVGNEPIIIKGDFDIGGSETGNIDFSNLITNTSPVRVDGELLVRLGSTLRNTGINAPVSGTGLEVQGDLNIEGALDLTSGIGAAVGILKLSGDQDMIGLGGTTISANNLIINKGTGFNILADLSFDVKREIQFINGILELTEPANTVILSQGIAITGAPGNDSHIDGFVSKSGTEDFSFPVGDAGYYQPIGISDLSESSTFRARYIADVHPDAGPYYDGNAGGNGFLEELGHCDYWTLNRTSGSASANVTLTYGNTPCNVITDLSYLNMAKWDGLSWEYPVVGVDPLIPGEISSTTPFPTFSDFVLASTGGAQINVLPIQLTSFTAKPENYKVQTAWTTETETNNAFFTVERSADARVFQGIGEVTGAGTSHTPKDYTFTDEKPLPGVSYYRLKQTDFDGIFTHSAIKAVSFTETDGFSLELTYRDENELNLVYKSISPYILVEIFDVLGKRVFTEVAENYGGRSVVPLNLNRGVYVVRISNGKASDSAKTIW</sequence>
<dbReference type="EMBL" id="JAAGVY010000073">
    <property type="protein sequence ID" value="NEN25720.1"/>
    <property type="molecule type" value="Genomic_DNA"/>
</dbReference>
<dbReference type="GO" id="GO:0004252">
    <property type="term" value="F:serine-type endopeptidase activity"/>
    <property type="evidence" value="ECO:0007669"/>
    <property type="project" value="InterPro"/>
</dbReference>
<evidence type="ECO:0000256" key="2">
    <source>
        <dbReference type="ARBA" id="ARBA00022729"/>
    </source>
</evidence>
<keyword evidence="3" id="KW-0378">Hydrolase</keyword>
<dbReference type="InterPro" id="IPR013783">
    <property type="entry name" value="Ig-like_fold"/>
</dbReference>
<gene>
    <name evidence="6" type="ORF">G3O08_19710</name>
</gene>
<accession>A0A7K3WVM6</accession>
<dbReference type="InterPro" id="IPR014756">
    <property type="entry name" value="Ig_E-set"/>
</dbReference>
<feature type="signal peptide" evidence="4">
    <location>
        <begin position="1"/>
        <end position="20"/>
    </location>
</feature>
<feature type="chain" id="PRO_5029449514" evidence="4">
    <location>
        <begin position="21"/>
        <end position="1753"/>
    </location>
</feature>
<reference evidence="6 7" key="1">
    <citation type="submission" date="2020-02" db="EMBL/GenBank/DDBJ databases">
        <title>Out from the shadows clarifying the taxonomy of the family Cryomorphaceae and related taxa by utilizing the GTDB taxonomic framework.</title>
        <authorList>
            <person name="Bowman J.P."/>
        </authorList>
    </citation>
    <scope>NUCLEOTIDE SEQUENCE [LARGE SCALE GENOMIC DNA]</scope>
    <source>
        <strain evidence="6 7">QSSC 1-22</strain>
    </source>
</reference>
<evidence type="ECO:0000313" key="7">
    <source>
        <dbReference type="Proteomes" id="UP000486602"/>
    </source>
</evidence>
<dbReference type="SUPFAM" id="SSF49265">
    <property type="entry name" value="Fibronectin type III"/>
    <property type="match status" value="2"/>
</dbReference>
<evidence type="ECO:0000256" key="3">
    <source>
        <dbReference type="ARBA" id="ARBA00022801"/>
    </source>
</evidence>
<evidence type="ECO:0000313" key="6">
    <source>
        <dbReference type="EMBL" id="NEN25720.1"/>
    </source>
</evidence>
<dbReference type="InterPro" id="IPR036116">
    <property type="entry name" value="FN3_sf"/>
</dbReference>
<evidence type="ECO:0000256" key="4">
    <source>
        <dbReference type="SAM" id="SignalP"/>
    </source>
</evidence>
<evidence type="ECO:0000259" key="5">
    <source>
        <dbReference type="PROSITE" id="PS51829"/>
    </source>
</evidence>
<dbReference type="RefSeq" id="WP_163287167.1">
    <property type="nucleotide sequence ID" value="NZ_JAAGVY010000073.1"/>
</dbReference>
<comment type="caution">
    <text evidence="6">The sequence shown here is derived from an EMBL/GenBank/DDBJ whole genome shotgun (WGS) entry which is preliminary data.</text>
</comment>
<dbReference type="SMART" id="SM00060">
    <property type="entry name" value="FN3"/>
    <property type="match status" value="2"/>
</dbReference>
<dbReference type="CDD" id="cd00102">
    <property type="entry name" value="IPT"/>
    <property type="match status" value="1"/>
</dbReference>
<dbReference type="SUPFAM" id="SSF81296">
    <property type="entry name" value="E set domains"/>
    <property type="match status" value="1"/>
</dbReference>
<dbReference type="NCBIfam" id="TIGR04183">
    <property type="entry name" value="Por_Secre_tail"/>
    <property type="match status" value="1"/>
</dbReference>
<organism evidence="6 7">
    <name type="scientific">Cryomorpha ignava</name>
    <dbReference type="NCBI Taxonomy" id="101383"/>
    <lineage>
        <taxon>Bacteria</taxon>
        <taxon>Pseudomonadati</taxon>
        <taxon>Bacteroidota</taxon>
        <taxon>Flavobacteriia</taxon>
        <taxon>Flavobacteriales</taxon>
        <taxon>Cryomorphaceae</taxon>
        <taxon>Cryomorpha</taxon>
    </lineage>
</organism>
<dbReference type="InterPro" id="IPR002884">
    <property type="entry name" value="P_dom"/>
</dbReference>
<dbReference type="InterPro" id="IPR008979">
    <property type="entry name" value="Galactose-bd-like_sf"/>
</dbReference>
<keyword evidence="2 4" id="KW-0732">Signal</keyword>
<keyword evidence="1" id="KW-0645">Protease</keyword>
<dbReference type="GO" id="GO:0006508">
    <property type="term" value="P:proteolysis"/>
    <property type="evidence" value="ECO:0007669"/>
    <property type="project" value="UniProtKB-KW"/>
</dbReference>
<feature type="domain" description="P/Homo B" evidence="5">
    <location>
        <begin position="274"/>
        <end position="435"/>
    </location>
</feature>
<dbReference type="InterPro" id="IPR003961">
    <property type="entry name" value="FN3_dom"/>
</dbReference>
<dbReference type="Gene3D" id="2.60.120.260">
    <property type="entry name" value="Galactose-binding domain-like"/>
    <property type="match status" value="1"/>
</dbReference>
<keyword evidence="7" id="KW-1185">Reference proteome</keyword>
<dbReference type="Pfam" id="PF01483">
    <property type="entry name" value="P_proprotein"/>
    <property type="match status" value="1"/>
</dbReference>